<dbReference type="EC" id="2.4.1.227" evidence="10"/>
<evidence type="ECO:0000256" key="5">
    <source>
        <dbReference type="ARBA" id="ARBA00022960"/>
    </source>
</evidence>
<evidence type="ECO:0000259" key="11">
    <source>
        <dbReference type="Pfam" id="PF03033"/>
    </source>
</evidence>
<evidence type="ECO:0000256" key="7">
    <source>
        <dbReference type="ARBA" id="ARBA00023136"/>
    </source>
</evidence>
<dbReference type="HAMAP" id="MF_00033">
    <property type="entry name" value="MurG"/>
    <property type="match status" value="1"/>
</dbReference>
<dbReference type="STRING" id="1798409.A3I24_00470"/>
<comment type="similarity">
    <text evidence="10">Belongs to the glycosyltransferase 28 family. MurG subfamily.</text>
</comment>
<dbReference type="SUPFAM" id="SSF53756">
    <property type="entry name" value="UDP-Glycosyltransferase/glycogen phosphorylase"/>
    <property type="match status" value="1"/>
</dbReference>
<dbReference type="PANTHER" id="PTHR21015:SF22">
    <property type="entry name" value="GLYCOSYLTRANSFERASE"/>
    <property type="match status" value="1"/>
</dbReference>
<evidence type="ECO:0000256" key="2">
    <source>
        <dbReference type="ARBA" id="ARBA00022618"/>
    </source>
</evidence>
<comment type="pathway">
    <text evidence="10">Cell wall biogenesis; peptidoglycan biosynthesis.</text>
</comment>
<feature type="binding site" evidence="10">
    <location>
        <begin position="14"/>
        <end position="16"/>
    </location>
    <ligand>
        <name>UDP-N-acetyl-alpha-D-glucosamine</name>
        <dbReference type="ChEBI" id="CHEBI:57705"/>
    </ligand>
</feature>
<dbReference type="GO" id="GO:0050511">
    <property type="term" value="F:undecaprenyldiphospho-muramoylpentapeptide beta-N-acetylglucosaminyltransferase activity"/>
    <property type="evidence" value="ECO:0007669"/>
    <property type="project" value="UniProtKB-UniRule"/>
</dbReference>
<keyword evidence="8 10" id="KW-0131">Cell cycle</keyword>
<protein>
    <recommendedName>
        <fullName evidence="10">UDP-N-acetylglucosamine--N-acetylmuramyl-(pentapeptide) pyrophosphoryl-undecaprenol N-acetylglucosamine transferase</fullName>
        <ecNumber evidence="10">2.4.1.227</ecNumber>
    </recommendedName>
    <alternativeName>
        <fullName evidence="10">Undecaprenyl-PP-MurNAc-pentapeptide-UDPGlcNAc GlcNAc transferase</fullName>
    </alternativeName>
</protein>
<dbReference type="GO" id="GO:0005886">
    <property type="term" value="C:plasma membrane"/>
    <property type="evidence" value="ECO:0007669"/>
    <property type="project" value="UniProtKB-SubCell"/>
</dbReference>
<dbReference type="PANTHER" id="PTHR21015">
    <property type="entry name" value="UDP-N-ACETYLGLUCOSAMINE--N-ACETYLMURAMYL-(PENTAPEPTIDE) PYROPHOSPHORYL-UNDECAPRENOL N-ACETYLGLUCOSAMINE TRANSFERASE 1"/>
    <property type="match status" value="1"/>
</dbReference>
<comment type="function">
    <text evidence="10">Cell wall formation. Catalyzes the transfer of a GlcNAc subunit on undecaprenyl-pyrophosphoryl-MurNAc-pentapeptide (lipid intermediate I) to form undecaprenyl-pyrophosphoryl-MurNAc-(pentapeptide)GlcNAc (lipid intermediate II).</text>
</comment>
<dbReference type="GO" id="GO:0009252">
    <property type="term" value="P:peptidoglycan biosynthetic process"/>
    <property type="evidence" value="ECO:0007669"/>
    <property type="project" value="UniProtKB-UniRule"/>
</dbReference>
<comment type="catalytic activity">
    <reaction evidence="10">
        <text>di-trans,octa-cis-undecaprenyl diphospho-N-acetyl-alpha-D-muramoyl-L-alanyl-D-glutamyl-meso-2,6-diaminopimeloyl-D-alanyl-D-alanine + UDP-N-acetyl-alpha-D-glucosamine = di-trans,octa-cis-undecaprenyl diphospho-[N-acetyl-alpha-D-glucosaminyl-(1-&gt;4)]-N-acetyl-alpha-D-muramoyl-L-alanyl-D-glutamyl-meso-2,6-diaminopimeloyl-D-alanyl-D-alanine + UDP + H(+)</text>
        <dbReference type="Rhea" id="RHEA:31227"/>
        <dbReference type="ChEBI" id="CHEBI:15378"/>
        <dbReference type="ChEBI" id="CHEBI:57705"/>
        <dbReference type="ChEBI" id="CHEBI:58223"/>
        <dbReference type="ChEBI" id="CHEBI:61387"/>
        <dbReference type="ChEBI" id="CHEBI:61388"/>
        <dbReference type="EC" id="2.4.1.227"/>
    </reaction>
</comment>
<sequence>MEAETRILLTGGGTGGHIYPLIAVAEQLKGVRLRYFGYAGRYRELLLARGVETSKVLSSKLRRYFSFLNFLDFFRFFISVFQSLWKIYWFMPDAAFSKGGPGSLAVVLACRFYLIPVLVHESDAIPGLANKIAGRFSNKIDLAFDAAQQQFVSRAPIEVVGQPVRQEILQVESKEMASRVFSFDPLQPTILVLGGSQGSEPINEFILTGLSALLNKFQIIHQVGEDKYEEYKNTYEFIAKDWSPSLRQKYFYAPYFDEKIVSAYNASDLVVSRAGAGSIFEIAAKLKPAILIPFPEAANDHQRVNAFECQKAGSAIVIEQENLLPNLFISVVESVLKNEGQLSKMISAAKKIYRPDAAVKIARDILLLINSKHEAPNSK</sequence>
<keyword evidence="1 10" id="KW-1003">Cell membrane</keyword>
<dbReference type="GO" id="GO:0051991">
    <property type="term" value="F:UDP-N-acetyl-D-glucosamine:N-acetylmuramoyl-L-alanyl-D-glutamyl-meso-2,6-diaminopimelyl-D-alanyl-D-alanine-diphosphoundecaprenol 4-beta-N-acetylglucosaminlytransferase activity"/>
    <property type="evidence" value="ECO:0007669"/>
    <property type="project" value="RHEA"/>
</dbReference>
<dbReference type="Pfam" id="PF04101">
    <property type="entry name" value="Glyco_tran_28_C"/>
    <property type="match status" value="1"/>
</dbReference>
<dbReference type="Pfam" id="PF03033">
    <property type="entry name" value="Glyco_transf_28"/>
    <property type="match status" value="1"/>
</dbReference>
<evidence type="ECO:0000259" key="12">
    <source>
        <dbReference type="Pfam" id="PF04101"/>
    </source>
</evidence>
<evidence type="ECO:0000256" key="6">
    <source>
        <dbReference type="ARBA" id="ARBA00022984"/>
    </source>
</evidence>
<keyword evidence="7 10" id="KW-0472">Membrane</keyword>
<comment type="caution">
    <text evidence="10">Lacks conserved residue(s) required for the propagation of feature annotation.</text>
</comment>
<evidence type="ECO:0000313" key="13">
    <source>
        <dbReference type="EMBL" id="OGY67573.1"/>
    </source>
</evidence>
<feature type="binding site" evidence="10">
    <location>
        <position position="196"/>
    </location>
    <ligand>
        <name>UDP-N-acetyl-alpha-D-glucosamine</name>
        <dbReference type="ChEBI" id="CHEBI:57705"/>
    </ligand>
</feature>
<organism evidence="13 14">
    <name type="scientific">Candidatus Harrisonbacteria bacterium RIFCSPLOWO2_02_FULL_41_13b</name>
    <dbReference type="NCBI Taxonomy" id="1798409"/>
    <lineage>
        <taxon>Bacteria</taxon>
        <taxon>Candidatus Harrisoniibacteriota</taxon>
    </lineage>
</organism>
<name>A0A1G1ZS56_9BACT</name>
<gene>
    <name evidence="10" type="primary">murG</name>
    <name evidence="13" type="ORF">A3I24_00470</name>
</gene>
<keyword evidence="6 10" id="KW-0573">Peptidoglycan synthesis</keyword>
<feature type="domain" description="Glycosyltransferase family 28 N-terminal" evidence="11">
    <location>
        <begin position="7"/>
        <end position="140"/>
    </location>
</feature>
<evidence type="ECO:0000256" key="9">
    <source>
        <dbReference type="ARBA" id="ARBA00023316"/>
    </source>
</evidence>
<dbReference type="GO" id="GO:0071555">
    <property type="term" value="P:cell wall organization"/>
    <property type="evidence" value="ECO:0007669"/>
    <property type="project" value="UniProtKB-KW"/>
</dbReference>
<keyword evidence="4 10" id="KW-0808">Transferase</keyword>
<dbReference type="InterPro" id="IPR007235">
    <property type="entry name" value="Glyco_trans_28_C"/>
</dbReference>
<dbReference type="GO" id="GO:0008360">
    <property type="term" value="P:regulation of cell shape"/>
    <property type="evidence" value="ECO:0007669"/>
    <property type="project" value="UniProtKB-KW"/>
</dbReference>
<dbReference type="UniPathway" id="UPA00219"/>
<keyword evidence="9 10" id="KW-0961">Cell wall biogenesis/degradation</keyword>
<evidence type="ECO:0000256" key="3">
    <source>
        <dbReference type="ARBA" id="ARBA00022676"/>
    </source>
</evidence>
<keyword evidence="3 10" id="KW-0328">Glycosyltransferase</keyword>
<feature type="binding site" evidence="10">
    <location>
        <position position="302"/>
    </location>
    <ligand>
        <name>UDP-N-acetyl-alpha-D-glucosamine</name>
        <dbReference type="ChEBI" id="CHEBI:57705"/>
    </ligand>
</feature>
<dbReference type="CDD" id="cd03785">
    <property type="entry name" value="GT28_MurG"/>
    <property type="match status" value="1"/>
</dbReference>
<dbReference type="GO" id="GO:0051301">
    <property type="term" value="P:cell division"/>
    <property type="evidence" value="ECO:0007669"/>
    <property type="project" value="UniProtKB-KW"/>
</dbReference>
<dbReference type="InterPro" id="IPR006009">
    <property type="entry name" value="GlcNAc_MurG"/>
</dbReference>
<evidence type="ECO:0000256" key="1">
    <source>
        <dbReference type="ARBA" id="ARBA00022475"/>
    </source>
</evidence>
<dbReference type="GO" id="GO:0005975">
    <property type="term" value="P:carbohydrate metabolic process"/>
    <property type="evidence" value="ECO:0007669"/>
    <property type="project" value="InterPro"/>
</dbReference>
<proteinExistence type="inferred from homology"/>
<keyword evidence="2 10" id="KW-0132">Cell division</keyword>
<evidence type="ECO:0000256" key="10">
    <source>
        <dbReference type="HAMAP-Rule" id="MF_00033"/>
    </source>
</evidence>
<feature type="domain" description="Glycosyl transferase family 28 C-terminal" evidence="12">
    <location>
        <begin position="189"/>
        <end position="357"/>
    </location>
</feature>
<dbReference type="InterPro" id="IPR004276">
    <property type="entry name" value="GlycoTrans_28_N"/>
</dbReference>
<evidence type="ECO:0000313" key="14">
    <source>
        <dbReference type="Proteomes" id="UP000177690"/>
    </source>
</evidence>
<comment type="caution">
    <text evidence="13">The sequence shown here is derived from an EMBL/GenBank/DDBJ whole genome shotgun (WGS) entry which is preliminary data.</text>
</comment>
<comment type="subcellular location">
    <subcellularLocation>
        <location evidence="10">Cell membrane</location>
        <topology evidence="10">Peripheral membrane protein</topology>
        <orientation evidence="10">Cytoplasmic side</orientation>
    </subcellularLocation>
</comment>
<dbReference type="Gene3D" id="3.40.50.2000">
    <property type="entry name" value="Glycogen Phosphorylase B"/>
    <property type="match status" value="2"/>
</dbReference>
<keyword evidence="5 10" id="KW-0133">Cell shape</keyword>
<evidence type="ECO:0000256" key="4">
    <source>
        <dbReference type="ARBA" id="ARBA00022679"/>
    </source>
</evidence>
<reference evidence="13 14" key="1">
    <citation type="journal article" date="2016" name="Nat. Commun.">
        <title>Thousands of microbial genomes shed light on interconnected biogeochemical processes in an aquifer system.</title>
        <authorList>
            <person name="Anantharaman K."/>
            <person name="Brown C.T."/>
            <person name="Hug L.A."/>
            <person name="Sharon I."/>
            <person name="Castelle C.J."/>
            <person name="Probst A.J."/>
            <person name="Thomas B.C."/>
            <person name="Singh A."/>
            <person name="Wilkins M.J."/>
            <person name="Karaoz U."/>
            <person name="Brodie E.L."/>
            <person name="Williams K.H."/>
            <person name="Hubbard S.S."/>
            <person name="Banfield J.F."/>
        </authorList>
    </citation>
    <scope>NUCLEOTIDE SEQUENCE [LARGE SCALE GENOMIC DNA]</scope>
</reference>
<evidence type="ECO:0000256" key="8">
    <source>
        <dbReference type="ARBA" id="ARBA00023306"/>
    </source>
</evidence>
<accession>A0A1G1ZS56</accession>
<feature type="binding site" evidence="10">
    <location>
        <position position="165"/>
    </location>
    <ligand>
        <name>UDP-N-acetyl-alpha-D-glucosamine</name>
        <dbReference type="ChEBI" id="CHEBI:57705"/>
    </ligand>
</feature>
<dbReference type="Proteomes" id="UP000177690">
    <property type="component" value="Unassembled WGS sequence"/>
</dbReference>
<dbReference type="AlphaFoldDB" id="A0A1G1ZS56"/>
<dbReference type="EMBL" id="MHJL01000020">
    <property type="protein sequence ID" value="OGY67573.1"/>
    <property type="molecule type" value="Genomic_DNA"/>
</dbReference>